<sequence>MDPLSIALATVTLATAVKDLGEILQKLEQSFSKPAENVRNAEMLTTQVRQTLDRLKRFCDEQEEILSSANDMKVALSELIRDMESVYDKCSGIRPVTAKKKFYKFKATFGAWKNRNKVQSEIKELVNRVNRCYTQFMMFSMMRIEKRLVISSDTRTQTSNIIRNEISTTVSDERIIGFIGSNSATLSKLPPEIQMSSDIISNAYLRLQIDAINELMEKLSSTASYPVEEPMGDYLLPFQASPAFLVVKSNQFILRRDLITQALQIQTILEEDSTSLSVQVGAGALDSLASNLLDLDMYHESALIGAWAVKLYRTLVINHPTTYLPHLALSIANLAFAHQGIDDDVNGALPLISECIDIGRSLQTPSASLDIKLILPYVLSISASMTSFEKDSLKSLEEAEEAIRFFDNVVASSNFTNGELQIARKSVDDLDNSSNFAAQHYAQALHQLSPSSAVYYYAEALQRFSASLQKVGQFAEAFQAQQSALKILDFLVPFHPDRLDLDRARALYHVLEDDFRGFLLPTDALPMSQESISIFRKYFEKDRQQYGVELCDVLWQNAALLEKMGQYDKALLVWKEVTYLVQEVDEDRLPLTSALAKFSSALRLLERHDEAANSRRKLLEAYSHHNLAYDLQLAGQYPEAIHEAQTSVMQYRTLAFQEPGQNKKDLAQGLHLLSCILFNANEYKKAFSQGHEACDLYQSVIQDDPSILSDYVECIRLHIQISEFSDNETESIERGESLIRYSNKLIKIFPDERERTLIYVTLIHSRKLNRFDRLTEATVTIQEALDWYESVPADTPSAVVLHRQCLRQMAIVLLAQGYPEPEKALDTFEEAINAGKKFTSDP</sequence>
<keyword evidence="1" id="KW-0677">Repeat</keyword>
<keyword evidence="2" id="KW-0802">TPR repeat</keyword>
<dbReference type="Gene3D" id="1.25.40.10">
    <property type="entry name" value="Tetratricopeptide repeat domain"/>
    <property type="match status" value="2"/>
</dbReference>
<proteinExistence type="predicted"/>
<dbReference type="AlphaFoldDB" id="A0A067SSB7"/>
<dbReference type="SUPFAM" id="SSF48452">
    <property type="entry name" value="TPR-like"/>
    <property type="match status" value="1"/>
</dbReference>
<evidence type="ECO:0000256" key="1">
    <source>
        <dbReference type="ARBA" id="ARBA00022737"/>
    </source>
</evidence>
<dbReference type="OrthoDB" id="3057274at2759"/>
<dbReference type="PANTHER" id="PTHR45641">
    <property type="entry name" value="TETRATRICOPEPTIDE REPEAT PROTEIN (AFU_ORTHOLOGUE AFUA_6G03870)"/>
    <property type="match status" value="1"/>
</dbReference>
<dbReference type="Proteomes" id="UP000027222">
    <property type="component" value="Unassembled WGS sequence"/>
</dbReference>
<dbReference type="InterPro" id="IPR011990">
    <property type="entry name" value="TPR-like_helical_dom_sf"/>
</dbReference>
<dbReference type="PANTHER" id="PTHR45641:SF19">
    <property type="entry name" value="NEPHROCYSTIN-3"/>
    <property type="match status" value="1"/>
</dbReference>
<evidence type="ECO:0000313" key="4">
    <source>
        <dbReference type="Proteomes" id="UP000027222"/>
    </source>
</evidence>
<dbReference type="EMBL" id="KL142401">
    <property type="protein sequence ID" value="KDR69668.1"/>
    <property type="molecule type" value="Genomic_DNA"/>
</dbReference>
<evidence type="ECO:0000256" key="2">
    <source>
        <dbReference type="ARBA" id="ARBA00022803"/>
    </source>
</evidence>
<gene>
    <name evidence="3" type="ORF">GALMADRAFT_145386</name>
</gene>
<evidence type="ECO:0000313" key="3">
    <source>
        <dbReference type="EMBL" id="KDR69668.1"/>
    </source>
</evidence>
<accession>A0A067SSB7</accession>
<protein>
    <submittedName>
        <fullName evidence="3">Uncharacterized protein</fullName>
    </submittedName>
</protein>
<dbReference type="STRING" id="685588.A0A067SSB7"/>
<dbReference type="HOGENOM" id="CLU_009594_0_0_1"/>
<keyword evidence="4" id="KW-1185">Reference proteome</keyword>
<reference evidence="4" key="1">
    <citation type="journal article" date="2014" name="Proc. Natl. Acad. Sci. U.S.A.">
        <title>Extensive sampling of basidiomycete genomes demonstrates inadequacy of the white-rot/brown-rot paradigm for wood decay fungi.</title>
        <authorList>
            <person name="Riley R."/>
            <person name="Salamov A.A."/>
            <person name="Brown D.W."/>
            <person name="Nagy L.G."/>
            <person name="Floudas D."/>
            <person name="Held B.W."/>
            <person name="Levasseur A."/>
            <person name="Lombard V."/>
            <person name="Morin E."/>
            <person name="Otillar R."/>
            <person name="Lindquist E.A."/>
            <person name="Sun H."/>
            <person name="LaButti K.M."/>
            <person name="Schmutz J."/>
            <person name="Jabbour D."/>
            <person name="Luo H."/>
            <person name="Baker S.E."/>
            <person name="Pisabarro A.G."/>
            <person name="Walton J.D."/>
            <person name="Blanchette R.A."/>
            <person name="Henrissat B."/>
            <person name="Martin F."/>
            <person name="Cullen D."/>
            <person name="Hibbett D.S."/>
            <person name="Grigoriev I.V."/>
        </authorList>
    </citation>
    <scope>NUCLEOTIDE SEQUENCE [LARGE SCALE GENOMIC DNA]</scope>
    <source>
        <strain evidence="4">CBS 339.88</strain>
    </source>
</reference>
<organism evidence="3 4">
    <name type="scientific">Galerina marginata (strain CBS 339.88)</name>
    <dbReference type="NCBI Taxonomy" id="685588"/>
    <lineage>
        <taxon>Eukaryota</taxon>
        <taxon>Fungi</taxon>
        <taxon>Dikarya</taxon>
        <taxon>Basidiomycota</taxon>
        <taxon>Agaricomycotina</taxon>
        <taxon>Agaricomycetes</taxon>
        <taxon>Agaricomycetidae</taxon>
        <taxon>Agaricales</taxon>
        <taxon>Agaricineae</taxon>
        <taxon>Strophariaceae</taxon>
        <taxon>Galerina</taxon>
    </lineage>
</organism>
<name>A0A067SSB7_GALM3</name>